<accession>A0A0B6YF38</accession>
<dbReference type="AlphaFoldDB" id="A0A0B6YF38"/>
<evidence type="ECO:0000313" key="1">
    <source>
        <dbReference type="EMBL" id="CEK54827.1"/>
    </source>
</evidence>
<evidence type="ECO:0008006" key="2">
    <source>
        <dbReference type="Google" id="ProtNLM"/>
    </source>
</evidence>
<proteinExistence type="predicted"/>
<protein>
    <recommendedName>
        <fullName evidence="2">Endonuclease/exonuclease/phosphatase domain-containing protein</fullName>
    </recommendedName>
</protein>
<reference evidence="1" key="1">
    <citation type="submission" date="2014-12" db="EMBL/GenBank/DDBJ databases">
        <title>Insight into the proteome of Arion vulgaris.</title>
        <authorList>
            <person name="Aradska J."/>
            <person name="Bulat T."/>
            <person name="Smidak R."/>
            <person name="Sarate P."/>
            <person name="Gangsoo J."/>
            <person name="Sialana F."/>
            <person name="Bilban M."/>
            <person name="Lubec G."/>
        </authorList>
    </citation>
    <scope>NUCLEOTIDE SEQUENCE</scope>
    <source>
        <tissue evidence="1">Skin</tissue>
    </source>
</reference>
<dbReference type="EMBL" id="HACG01007962">
    <property type="protein sequence ID" value="CEK54827.1"/>
    <property type="molecule type" value="Transcribed_RNA"/>
</dbReference>
<name>A0A0B6YF38_9EUPU</name>
<feature type="non-terminal residue" evidence="1">
    <location>
        <position position="1"/>
    </location>
</feature>
<gene>
    <name evidence="1" type="primary">ORF23727</name>
</gene>
<sequence>LCYYSFMKYQYSLQNELDKISCKDIAITMGDFNAKLGIERKMNERHFHIVWELEKKQVKC</sequence>
<organism evidence="1">
    <name type="scientific">Arion vulgaris</name>
    <dbReference type="NCBI Taxonomy" id="1028688"/>
    <lineage>
        <taxon>Eukaryota</taxon>
        <taxon>Metazoa</taxon>
        <taxon>Spiralia</taxon>
        <taxon>Lophotrochozoa</taxon>
        <taxon>Mollusca</taxon>
        <taxon>Gastropoda</taxon>
        <taxon>Heterobranchia</taxon>
        <taxon>Euthyneura</taxon>
        <taxon>Panpulmonata</taxon>
        <taxon>Eupulmonata</taxon>
        <taxon>Stylommatophora</taxon>
        <taxon>Helicina</taxon>
        <taxon>Arionoidea</taxon>
        <taxon>Arionidae</taxon>
        <taxon>Arion</taxon>
    </lineage>
</organism>